<dbReference type="EMBL" id="SNRW01000842">
    <property type="protein sequence ID" value="KAA6398976.1"/>
    <property type="molecule type" value="Genomic_DNA"/>
</dbReference>
<name>A0A5J4WWQ3_9EUKA</name>
<dbReference type="AlphaFoldDB" id="A0A5J4WWQ3"/>
<evidence type="ECO:0000313" key="1">
    <source>
        <dbReference type="EMBL" id="KAA6398976.1"/>
    </source>
</evidence>
<reference evidence="1 2" key="1">
    <citation type="submission" date="2019-03" db="EMBL/GenBank/DDBJ databases">
        <title>Single cell metagenomics reveals metabolic interactions within the superorganism composed of flagellate Streblomastix strix and complex community of Bacteroidetes bacteria on its surface.</title>
        <authorList>
            <person name="Treitli S.C."/>
            <person name="Kolisko M."/>
            <person name="Husnik F."/>
            <person name="Keeling P."/>
            <person name="Hampl V."/>
        </authorList>
    </citation>
    <scope>NUCLEOTIDE SEQUENCE [LARGE SCALE GENOMIC DNA]</scope>
    <source>
        <strain evidence="1">ST1C</strain>
    </source>
</reference>
<organism evidence="1 2">
    <name type="scientific">Streblomastix strix</name>
    <dbReference type="NCBI Taxonomy" id="222440"/>
    <lineage>
        <taxon>Eukaryota</taxon>
        <taxon>Metamonada</taxon>
        <taxon>Preaxostyla</taxon>
        <taxon>Oxymonadida</taxon>
        <taxon>Streblomastigidae</taxon>
        <taxon>Streblomastix</taxon>
    </lineage>
</organism>
<dbReference type="OrthoDB" id="10500762at2759"/>
<protein>
    <submittedName>
        <fullName evidence="1">Uncharacterized protein</fullName>
    </submittedName>
</protein>
<dbReference type="Proteomes" id="UP000324800">
    <property type="component" value="Unassembled WGS sequence"/>
</dbReference>
<accession>A0A5J4WWQ3</accession>
<gene>
    <name evidence="1" type="ORF">EZS28_005499</name>
</gene>
<evidence type="ECO:0000313" key="2">
    <source>
        <dbReference type="Proteomes" id="UP000324800"/>
    </source>
</evidence>
<comment type="caution">
    <text evidence="1">The sequence shown here is derived from an EMBL/GenBank/DDBJ whole genome shotgun (WGS) entry which is preliminary data.</text>
</comment>
<sequence length="340" mass="38699">MITETILLTQIQNSFVSIMLTANPQFDNKFEQFDGSYKDGVVLFVGLKSGSNIILEYTAYHRGRTIDGSLQNDATTESLIYNTIKPNSEKNNRKHIHSLYENIHKLDTSAHGTYITMREIEEAIGQQTNVPYLMPVRFRILIPLDDLLIISAFTDYRNGMFGDLKIKFKINPNAFMFAQVNPTVSLAKYYTKNKNELLSSGQQKQMDIDLFFRSWSLTFQYTKQFTQLGCTADLKTRIMTEQLTRSKLKNFVCDIAPVTVSIKNYVVTEVTANMAGYKATDACLAKVREFFSTISFVVPAQRVEIWPLPTSATLTGIRTSQNIPLSHITDFILLFPKDAR</sequence>
<proteinExistence type="predicted"/>